<name>A0A2K1Y666_POPTR</name>
<accession>A0A2K1Y666</accession>
<evidence type="ECO:0000313" key="3">
    <source>
        <dbReference type="Proteomes" id="UP000006729"/>
    </source>
</evidence>
<dbReference type="Proteomes" id="UP000006729">
    <property type="component" value="Chromosome 13"/>
</dbReference>
<dbReference type="InParanoid" id="A0A2K1Y666"/>
<evidence type="ECO:0000256" key="1">
    <source>
        <dbReference type="SAM" id="Phobius"/>
    </source>
</evidence>
<organism evidence="2 3">
    <name type="scientific">Populus trichocarpa</name>
    <name type="common">Western balsam poplar</name>
    <name type="synonym">Populus balsamifera subsp. trichocarpa</name>
    <dbReference type="NCBI Taxonomy" id="3694"/>
    <lineage>
        <taxon>Eukaryota</taxon>
        <taxon>Viridiplantae</taxon>
        <taxon>Streptophyta</taxon>
        <taxon>Embryophyta</taxon>
        <taxon>Tracheophyta</taxon>
        <taxon>Spermatophyta</taxon>
        <taxon>Magnoliopsida</taxon>
        <taxon>eudicotyledons</taxon>
        <taxon>Gunneridae</taxon>
        <taxon>Pentapetalae</taxon>
        <taxon>rosids</taxon>
        <taxon>fabids</taxon>
        <taxon>Malpighiales</taxon>
        <taxon>Salicaceae</taxon>
        <taxon>Saliceae</taxon>
        <taxon>Populus</taxon>
    </lineage>
</organism>
<gene>
    <name evidence="2" type="ORF">POPTR_013G156600</name>
</gene>
<dbReference type="EMBL" id="CM009302">
    <property type="protein sequence ID" value="PNT08530.1"/>
    <property type="molecule type" value="Genomic_DNA"/>
</dbReference>
<keyword evidence="1" id="KW-0812">Transmembrane</keyword>
<proteinExistence type="predicted"/>
<evidence type="ECO:0000313" key="2">
    <source>
        <dbReference type="EMBL" id="PNT08530.1"/>
    </source>
</evidence>
<keyword evidence="1" id="KW-0472">Membrane</keyword>
<feature type="transmembrane region" description="Helical" evidence="1">
    <location>
        <begin position="12"/>
        <end position="37"/>
    </location>
</feature>
<reference evidence="2 3" key="1">
    <citation type="journal article" date="2006" name="Science">
        <title>The genome of black cottonwood, Populus trichocarpa (Torr. &amp; Gray).</title>
        <authorList>
            <person name="Tuskan G.A."/>
            <person name="Difazio S."/>
            <person name="Jansson S."/>
            <person name="Bohlmann J."/>
            <person name="Grigoriev I."/>
            <person name="Hellsten U."/>
            <person name="Putnam N."/>
            <person name="Ralph S."/>
            <person name="Rombauts S."/>
            <person name="Salamov A."/>
            <person name="Schein J."/>
            <person name="Sterck L."/>
            <person name="Aerts A."/>
            <person name="Bhalerao R.R."/>
            <person name="Bhalerao R.P."/>
            <person name="Blaudez D."/>
            <person name="Boerjan W."/>
            <person name="Brun A."/>
            <person name="Brunner A."/>
            <person name="Busov V."/>
            <person name="Campbell M."/>
            <person name="Carlson J."/>
            <person name="Chalot M."/>
            <person name="Chapman J."/>
            <person name="Chen G.L."/>
            <person name="Cooper D."/>
            <person name="Coutinho P.M."/>
            <person name="Couturier J."/>
            <person name="Covert S."/>
            <person name="Cronk Q."/>
            <person name="Cunningham R."/>
            <person name="Davis J."/>
            <person name="Degroeve S."/>
            <person name="Dejardin A."/>
            <person name="Depamphilis C."/>
            <person name="Detter J."/>
            <person name="Dirks B."/>
            <person name="Dubchak I."/>
            <person name="Duplessis S."/>
            <person name="Ehlting J."/>
            <person name="Ellis B."/>
            <person name="Gendler K."/>
            <person name="Goodstein D."/>
            <person name="Gribskov M."/>
            <person name="Grimwood J."/>
            <person name="Groover A."/>
            <person name="Gunter L."/>
            <person name="Hamberger B."/>
            <person name="Heinze B."/>
            <person name="Helariutta Y."/>
            <person name="Henrissat B."/>
            <person name="Holligan D."/>
            <person name="Holt R."/>
            <person name="Huang W."/>
            <person name="Islam-Faridi N."/>
            <person name="Jones S."/>
            <person name="Jones-Rhoades M."/>
            <person name="Jorgensen R."/>
            <person name="Joshi C."/>
            <person name="Kangasjarvi J."/>
            <person name="Karlsson J."/>
            <person name="Kelleher C."/>
            <person name="Kirkpatrick R."/>
            <person name="Kirst M."/>
            <person name="Kohler A."/>
            <person name="Kalluri U."/>
            <person name="Larimer F."/>
            <person name="Leebens-Mack J."/>
            <person name="Leple J.C."/>
            <person name="Locascio P."/>
            <person name="Lou Y."/>
            <person name="Lucas S."/>
            <person name="Martin F."/>
            <person name="Montanini B."/>
            <person name="Napoli C."/>
            <person name="Nelson D.R."/>
            <person name="Nelson C."/>
            <person name="Nieminen K."/>
            <person name="Nilsson O."/>
            <person name="Pereda V."/>
            <person name="Peter G."/>
            <person name="Philippe R."/>
            <person name="Pilate G."/>
            <person name="Poliakov A."/>
            <person name="Razumovskaya J."/>
            <person name="Richardson P."/>
            <person name="Rinaldi C."/>
            <person name="Ritland K."/>
            <person name="Rouze P."/>
            <person name="Ryaboy D."/>
            <person name="Schmutz J."/>
            <person name="Schrader J."/>
            <person name="Segerman B."/>
            <person name="Shin H."/>
            <person name="Siddiqui A."/>
            <person name="Sterky F."/>
            <person name="Terry A."/>
            <person name="Tsai C.J."/>
            <person name="Uberbacher E."/>
            <person name="Unneberg P."/>
            <person name="Vahala J."/>
            <person name="Wall K."/>
            <person name="Wessler S."/>
            <person name="Yang G."/>
            <person name="Yin T."/>
            <person name="Douglas C."/>
            <person name="Marra M."/>
            <person name="Sandberg G."/>
            <person name="Van de Peer Y."/>
            <person name="Rokhsar D."/>
        </authorList>
    </citation>
    <scope>NUCLEOTIDE SEQUENCE [LARGE SCALE GENOMIC DNA]</scope>
    <source>
        <strain evidence="3">cv. Nisqually</strain>
    </source>
</reference>
<keyword evidence="1" id="KW-1133">Transmembrane helix</keyword>
<sequence length="69" mass="8388">MRQGRKSEEVSITMISAYLYNCTKFVFYHRILLLLLFMIRNTYFMHSSPFQDLIVFVTLLARQYNNPFR</sequence>
<protein>
    <submittedName>
        <fullName evidence="2">Uncharacterized protein</fullName>
    </submittedName>
</protein>
<keyword evidence="3" id="KW-1185">Reference proteome</keyword>
<dbReference type="AlphaFoldDB" id="A0A2K1Y666"/>